<protein>
    <submittedName>
        <fullName evidence="2">Transcriptional regulator</fullName>
    </submittedName>
</protein>
<feature type="region of interest" description="Disordered" evidence="1">
    <location>
        <begin position="162"/>
        <end position="183"/>
    </location>
</feature>
<dbReference type="Pfam" id="PF13826">
    <property type="entry name" value="Monooxy_af470-like"/>
    <property type="match status" value="1"/>
</dbReference>
<evidence type="ECO:0000313" key="3">
    <source>
        <dbReference type="Proteomes" id="UP000033772"/>
    </source>
</evidence>
<keyword evidence="3" id="KW-1185">Reference proteome</keyword>
<gene>
    <name evidence="2" type="ORF">UG56_006945</name>
</gene>
<proteinExistence type="predicted"/>
<dbReference type="RefSeq" id="WP_045550600.1">
    <property type="nucleotide sequence ID" value="NZ_JZDQ02000008.1"/>
</dbReference>
<accession>A0A1J4NAB3</accession>
<evidence type="ECO:0000313" key="2">
    <source>
        <dbReference type="EMBL" id="OIJ27425.1"/>
    </source>
</evidence>
<dbReference type="OrthoDB" id="7566033at2"/>
<evidence type="ECO:0000256" key="1">
    <source>
        <dbReference type="SAM" id="MobiDB-lite"/>
    </source>
</evidence>
<comment type="caution">
    <text evidence="2">The sequence shown here is derived from an EMBL/GenBank/DDBJ whole genome shotgun (WGS) entry which is preliminary data.</text>
</comment>
<dbReference type="AlphaFoldDB" id="A0A1J4NAB3"/>
<organism evidence="2 3">
    <name type="scientific">Nocardioides luteus</name>
    <dbReference type="NCBI Taxonomy" id="1844"/>
    <lineage>
        <taxon>Bacteria</taxon>
        <taxon>Bacillati</taxon>
        <taxon>Actinomycetota</taxon>
        <taxon>Actinomycetes</taxon>
        <taxon>Propionibacteriales</taxon>
        <taxon>Nocardioidaceae</taxon>
        <taxon>Nocardioides</taxon>
    </lineage>
</organism>
<reference evidence="2" key="1">
    <citation type="submission" date="2016-10" db="EMBL/GenBank/DDBJ databases">
        <title>Draft Genome Sequence of Nocardioides luteus Strain BAFB, an Alkane-Degrading Bacterium Isolated from JP-7 Polluted Soil.</title>
        <authorList>
            <person name="Brown L."/>
            <person name="Ruiz O.N."/>
            <person name="Gunasekera T."/>
        </authorList>
    </citation>
    <scope>NUCLEOTIDE SEQUENCE [LARGE SCALE GENOMIC DNA]</scope>
    <source>
        <strain evidence="2">BAFB</strain>
    </source>
</reference>
<dbReference type="EMBL" id="JZDQ02000008">
    <property type="protein sequence ID" value="OIJ27425.1"/>
    <property type="molecule type" value="Genomic_DNA"/>
</dbReference>
<sequence length="183" mass="20327">MSKIARAYREAPKNVPSGVAPGHRVAEAGTGEVVVFLIGMRVNRWRKVRSWFPVFVAMPRMLAELAKNPDLGLLSARSYWSGRVLMTVQYWRSVEELGRFAKDPSLTHAPAWAAFNRRAASTGDIGIWHETYRVPADQVETLYGNMPTFGLGAALGAVERAGGRRNATHERMGSTRPEYVETP</sequence>
<name>A0A1J4NAB3_9ACTN</name>
<dbReference type="Proteomes" id="UP000033772">
    <property type="component" value="Unassembled WGS sequence"/>
</dbReference>
<dbReference type="STRING" id="1844.UG56_006945"/>
<dbReference type="InterPro" id="IPR025444">
    <property type="entry name" value="Monooxy_af470"/>
</dbReference>